<dbReference type="GO" id="GO:0016020">
    <property type="term" value="C:membrane"/>
    <property type="evidence" value="ECO:0007669"/>
    <property type="project" value="GOC"/>
</dbReference>
<dbReference type="STRING" id="1384459.GL4_1656"/>
<reference evidence="7 8" key="1">
    <citation type="submission" date="2014-09" db="EMBL/GenBank/DDBJ databases">
        <title>Genome sequencing of Methyloceanibacter caenitepidi Gela4.</title>
        <authorList>
            <person name="Takeuchi M."/>
            <person name="Susumu S."/>
            <person name="Kamagata Y."/>
            <person name="Oshima K."/>
            <person name="Hattori M."/>
            <person name="Iwasaki W."/>
        </authorList>
    </citation>
    <scope>NUCLEOTIDE SEQUENCE [LARGE SCALE GENOMIC DNA]</scope>
    <source>
        <strain evidence="7 8">Gela4</strain>
    </source>
</reference>
<dbReference type="KEGG" id="mcg:GL4_1656"/>
<keyword evidence="4" id="KW-0472">Membrane</keyword>
<dbReference type="CDD" id="cd07398">
    <property type="entry name" value="MPP_YbbF-LpxH"/>
    <property type="match status" value="1"/>
</dbReference>
<name>A0A0A8K2G3_9HYPH</name>
<dbReference type="AlphaFoldDB" id="A0A0A8K2G3"/>
<dbReference type="SUPFAM" id="SSF56300">
    <property type="entry name" value="Metallo-dependent phosphatases"/>
    <property type="match status" value="1"/>
</dbReference>
<keyword evidence="8" id="KW-1185">Reference proteome</keyword>
<dbReference type="InterPro" id="IPR043461">
    <property type="entry name" value="LpxH-like"/>
</dbReference>
<proteinExistence type="predicted"/>
<accession>A0A0A8K2G3</accession>
<keyword evidence="2" id="KW-0997">Cell inner membrane</keyword>
<dbReference type="InterPro" id="IPR029052">
    <property type="entry name" value="Metallo-depent_PP-like"/>
</dbReference>
<evidence type="ECO:0000313" key="8">
    <source>
        <dbReference type="Proteomes" id="UP000031643"/>
    </source>
</evidence>
<evidence type="ECO:0000313" key="7">
    <source>
        <dbReference type="EMBL" id="BAQ17110.1"/>
    </source>
</evidence>
<organism evidence="7 8">
    <name type="scientific">Methyloceanibacter caenitepidi</name>
    <dbReference type="NCBI Taxonomy" id="1384459"/>
    <lineage>
        <taxon>Bacteria</taxon>
        <taxon>Pseudomonadati</taxon>
        <taxon>Pseudomonadota</taxon>
        <taxon>Alphaproteobacteria</taxon>
        <taxon>Hyphomicrobiales</taxon>
        <taxon>Hyphomicrobiaceae</taxon>
        <taxon>Methyloceanibacter</taxon>
    </lineage>
</organism>
<dbReference type="Proteomes" id="UP000031643">
    <property type="component" value="Chromosome"/>
</dbReference>
<dbReference type="EMBL" id="AP014648">
    <property type="protein sequence ID" value="BAQ17110.1"/>
    <property type="molecule type" value="Genomic_DNA"/>
</dbReference>
<dbReference type="Gene3D" id="3.60.21.10">
    <property type="match status" value="1"/>
</dbReference>
<dbReference type="InterPro" id="IPR004843">
    <property type="entry name" value="Calcineurin-like_PHP"/>
</dbReference>
<dbReference type="HOGENOM" id="CLU_061126_1_0_5"/>
<evidence type="ECO:0000256" key="3">
    <source>
        <dbReference type="ARBA" id="ARBA00022723"/>
    </source>
</evidence>
<dbReference type="GO" id="GO:0008758">
    <property type="term" value="F:UDP-2,3-diacylglucosamine hydrolase activity"/>
    <property type="evidence" value="ECO:0007669"/>
    <property type="project" value="TreeGrafter"/>
</dbReference>
<evidence type="ECO:0000256" key="2">
    <source>
        <dbReference type="ARBA" id="ARBA00022519"/>
    </source>
</evidence>
<sequence>MLDTRREEEEPSDAGVQRYRALFISDIHLGTKACQAEAFLDFLKTHKAPKIYLVGDIVDFWRIRRGVYWPQPHNDVLQKLLREVRKGTDLVYIPGNHDEAMREYCGSQFGGIAIERQTVHTGADGRRYLIMHGDEFDVVVRYAKWLAFLGDWSYATALWFNTHLNAVRRWFGMPYWSLSAYLKYKVKRAVNFIGEFEHALVQEARRSGAQGVICGHIHHAAMRQVEDVVYINTGDWVESCTAVVETEEGVFQIIRWNPHTGVREPETSSKELEAAA</sequence>
<evidence type="ECO:0000256" key="4">
    <source>
        <dbReference type="ARBA" id="ARBA00023136"/>
    </source>
</evidence>
<keyword evidence="1" id="KW-1003">Cell membrane</keyword>
<keyword evidence="7" id="KW-0378">Hydrolase</keyword>
<dbReference type="Pfam" id="PF00149">
    <property type="entry name" value="Metallophos"/>
    <property type="match status" value="1"/>
</dbReference>
<dbReference type="GO" id="GO:0046872">
    <property type="term" value="F:metal ion binding"/>
    <property type="evidence" value="ECO:0007669"/>
    <property type="project" value="UniProtKB-KW"/>
</dbReference>
<dbReference type="OrthoDB" id="9802481at2"/>
<feature type="domain" description="Calcineurin-like phosphoesterase" evidence="6">
    <location>
        <begin position="20"/>
        <end position="219"/>
    </location>
</feature>
<dbReference type="RefSeq" id="WP_045366490.1">
    <property type="nucleotide sequence ID" value="NZ_AP014648.1"/>
</dbReference>
<gene>
    <name evidence="7" type="ORF">GL4_1656</name>
</gene>
<keyword evidence="5" id="KW-0464">Manganese</keyword>
<dbReference type="PANTHER" id="PTHR34990">
    <property type="entry name" value="UDP-2,3-DIACYLGLUCOSAMINE HYDROLASE-RELATED"/>
    <property type="match status" value="1"/>
</dbReference>
<dbReference type="PANTHER" id="PTHR34990:SF2">
    <property type="entry name" value="BLL8164 PROTEIN"/>
    <property type="match status" value="1"/>
</dbReference>
<evidence type="ECO:0000259" key="6">
    <source>
        <dbReference type="Pfam" id="PF00149"/>
    </source>
</evidence>
<protein>
    <submittedName>
        <fullName evidence="7">Ser/Thr protein phosphatase family protein, UDP-2,3-diacylglucosamine hydrolase homolog</fullName>
    </submittedName>
</protein>
<keyword evidence="3" id="KW-0479">Metal-binding</keyword>
<dbReference type="GO" id="GO:0009245">
    <property type="term" value="P:lipid A biosynthetic process"/>
    <property type="evidence" value="ECO:0007669"/>
    <property type="project" value="TreeGrafter"/>
</dbReference>
<evidence type="ECO:0000256" key="1">
    <source>
        <dbReference type="ARBA" id="ARBA00022475"/>
    </source>
</evidence>
<evidence type="ECO:0000256" key="5">
    <source>
        <dbReference type="ARBA" id="ARBA00023211"/>
    </source>
</evidence>